<dbReference type="EMBL" id="AEPD01000031">
    <property type="protein sequence ID" value="EFU30081.1"/>
    <property type="molecule type" value="Genomic_DNA"/>
</dbReference>
<evidence type="ECO:0000256" key="1">
    <source>
        <dbReference type="SAM" id="Phobius"/>
    </source>
</evidence>
<organism evidence="2 3">
    <name type="scientific">Segatella buccae ATCC 33574</name>
    <dbReference type="NCBI Taxonomy" id="873513"/>
    <lineage>
        <taxon>Bacteria</taxon>
        <taxon>Pseudomonadati</taxon>
        <taxon>Bacteroidota</taxon>
        <taxon>Bacteroidia</taxon>
        <taxon>Bacteroidales</taxon>
        <taxon>Prevotellaceae</taxon>
        <taxon>Segatella</taxon>
    </lineage>
</organism>
<sequence length="49" mass="5638">MLAFSDYSLTNILECNVQGLLPVHFISYIYLYLPWIGFIFAAKVHNSTI</sequence>
<evidence type="ECO:0000313" key="2">
    <source>
        <dbReference type="EMBL" id="EFU30081.1"/>
    </source>
</evidence>
<keyword evidence="1" id="KW-1133">Transmembrane helix</keyword>
<reference evidence="2 3" key="1">
    <citation type="submission" date="2010-10" db="EMBL/GenBank/DDBJ databases">
        <authorList>
            <person name="Muzny D."/>
            <person name="Qin X."/>
            <person name="Deng J."/>
            <person name="Jiang H."/>
            <person name="Liu Y."/>
            <person name="Qu J."/>
            <person name="Song X.-Z."/>
            <person name="Zhang L."/>
            <person name="Thornton R."/>
            <person name="Coyle M."/>
            <person name="Francisco L."/>
            <person name="Jackson L."/>
            <person name="Javaid M."/>
            <person name="Korchina V."/>
            <person name="Kovar C."/>
            <person name="Mata R."/>
            <person name="Mathew T."/>
            <person name="Ngo R."/>
            <person name="Nguyen L."/>
            <person name="Nguyen N."/>
            <person name="Okwuonu G."/>
            <person name="Ongeri F."/>
            <person name="Pham C."/>
            <person name="Simmons D."/>
            <person name="Wilczek-Boney K."/>
            <person name="Hale W."/>
            <person name="Jakkamsetti A."/>
            <person name="Pham P."/>
            <person name="Ruth R."/>
            <person name="San Lucas F."/>
            <person name="Warren J."/>
            <person name="Zhang J."/>
            <person name="Zhao Z."/>
            <person name="Zhou C."/>
            <person name="Zhu D."/>
            <person name="Lee S."/>
            <person name="Bess C."/>
            <person name="Blankenburg K."/>
            <person name="Forbes L."/>
            <person name="Fu Q."/>
            <person name="Gubbala S."/>
            <person name="Hirani K."/>
            <person name="Jayaseelan J.C."/>
            <person name="Lara F."/>
            <person name="Munidasa M."/>
            <person name="Palculict T."/>
            <person name="Patil S."/>
            <person name="Pu L.-L."/>
            <person name="Saada N."/>
            <person name="Tang L."/>
            <person name="Weissenberger G."/>
            <person name="Zhu Y."/>
            <person name="Hemphill L."/>
            <person name="Shang Y."/>
            <person name="Youmans B."/>
            <person name="Ayvaz T."/>
            <person name="Ross M."/>
            <person name="Santibanez J."/>
            <person name="Aqrawi P."/>
            <person name="Gross S."/>
            <person name="Joshi V."/>
            <person name="Fowler G."/>
            <person name="Nazareth L."/>
            <person name="Reid J."/>
            <person name="Worley K."/>
            <person name="Petrosino J."/>
            <person name="Highlander S."/>
            <person name="Gibbs R."/>
        </authorList>
    </citation>
    <scope>NUCLEOTIDE SEQUENCE [LARGE SCALE GENOMIC DNA]</scope>
    <source>
        <strain evidence="2 3">ATCC 33574</strain>
    </source>
</reference>
<feature type="transmembrane region" description="Helical" evidence="1">
    <location>
        <begin position="20"/>
        <end position="42"/>
    </location>
</feature>
<dbReference type="Proteomes" id="UP000003112">
    <property type="component" value="Unassembled WGS sequence"/>
</dbReference>
<keyword evidence="1" id="KW-0812">Transmembrane</keyword>
<evidence type="ECO:0000313" key="3">
    <source>
        <dbReference type="Proteomes" id="UP000003112"/>
    </source>
</evidence>
<dbReference type="STRING" id="873513.HMPREF6485_2042"/>
<comment type="caution">
    <text evidence="2">The sequence shown here is derived from an EMBL/GenBank/DDBJ whole genome shotgun (WGS) entry which is preliminary data.</text>
</comment>
<keyword evidence="3" id="KW-1185">Reference proteome</keyword>
<feature type="non-terminal residue" evidence="2">
    <location>
        <position position="49"/>
    </location>
</feature>
<protein>
    <submittedName>
        <fullName evidence="2">Uncharacterized protein</fullName>
    </submittedName>
</protein>
<accession>E6K8V6</accession>
<gene>
    <name evidence="2" type="ORF">HMPREF6485_2042</name>
</gene>
<name>E6K8V6_9BACT</name>
<dbReference type="AlphaFoldDB" id="E6K8V6"/>
<proteinExistence type="predicted"/>
<keyword evidence="1" id="KW-0472">Membrane</keyword>
<dbReference type="HOGENOM" id="CLU_3146406_0_0_10"/>